<dbReference type="NCBIfam" id="NF011081">
    <property type="entry name" value="PRK14508.1-4"/>
    <property type="match status" value="1"/>
</dbReference>
<evidence type="ECO:0000256" key="8">
    <source>
        <dbReference type="ARBA" id="ARBA00031423"/>
    </source>
</evidence>
<protein>
    <recommendedName>
        <fullName evidence="4 10">4-alpha-glucanotransferase</fullName>
        <ecNumber evidence="3 10">2.4.1.25</ecNumber>
    </recommendedName>
    <alternativeName>
        <fullName evidence="8 10">Amylomaltase</fullName>
    </alternativeName>
    <alternativeName>
        <fullName evidence="9 10">Disproportionating enzyme</fullName>
    </alternativeName>
</protein>
<dbReference type="InterPro" id="IPR017853">
    <property type="entry name" value="GH"/>
</dbReference>
<dbReference type="AlphaFoldDB" id="A0A932CR67"/>
<dbReference type="EMBL" id="JACPRF010000426">
    <property type="protein sequence ID" value="MBI2877988.1"/>
    <property type="molecule type" value="Genomic_DNA"/>
</dbReference>
<dbReference type="Gene3D" id="3.20.20.80">
    <property type="entry name" value="Glycosidases"/>
    <property type="match status" value="1"/>
</dbReference>
<evidence type="ECO:0000313" key="11">
    <source>
        <dbReference type="EMBL" id="MBI2877988.1"/>
    </source>
</evidence>
<dbReference type="Pfam" id="PF02446">
    <property type="entry name" value="Glyco_hydro_77"/>
    <property type="match status" value="1"/>
</dbReference>
<evidence type="ECO:0000256" key="7">
    <source>
        <dbReference type="ARBA" id="ARBA00023277"/>
    </source>
</evidence>
<reference evidence="11" key="1">
    <citation type="submission" date="2020-07" db="EMBL/GenBank/DDBJ databases">
        <title>Huge and variable diversity of episymbiotic CPR bacteria and DPANN archaea in groundwater ecosystems.</title>
        <authorList>
            <person name="He C.Y."/>
            <person name="Keren R."/>
            <person name="Whittaker M."/>
            <person name="Farag I.F."/>
            <person name="Doudna J."/>
            <person name="Cate J.H.D."/>
            <person name="Banfield J.F."/>
        </authorList>
    </citation>
    <scope>NUCLEOTIDE SEQUENCE</scope>
    <source>
        <strain evidence="11">NC_groundwater_672_Ag_B-0.1um_62_36</strain>
    </source>
</reference>
<dbReference type="InterPro" id="IPR003385">
    <property type="entry name" value="Glyco_hydro_77"/>
</dbReference>
<evidence type="ECO:0000256" key="5">
    <source>
        <dbReference type="ARBA" id="ARBA00022676"/>
    </source>
</evidence>
<dbReference type="EC" id="2.4.1.25" evidence="3 10"/>
<organism evidence="11 12">
    <name type="scientific">Tectimicrobiota bacterium</name>
    <dbReference type="NCBI Taxonomy" id="2528274"/>
    <lineage>
        <taxon>Bacteria</taxon>
        <taxon>Pseudomonadati</taxon>
        <taxon>Nitrospinota/Tectimicrobiota group</taxon>
        <taxon>Candidatus Tectimicrobiota</taxon>
    </lineage>
</organism>
<keyword evidence="6 10" id="KW-0808">Transferase</keyword>
<evidence type="ECO:0000256" key="3">
    <source>
        <dbReference type="ARBA" id="ARBA00012560"/>
    </source>
</evidence>
<evidence type="ECO:0000256" key="4">
    <source>
        <dbReference type="ARBA" id="ARBA00020295"/>
    </source>
</evidence>
<dbReference type="Proteomes" id="UP000769766">
    <property type="component" value="Unassembled WGS sequence"/>
</dbReference>
<dbReference type="NCBIfam" id="TIGR00217">
    <property type="entry name" value="malQ"/>
    <property type="match status" value="1"/>
</dbReference>
<evidence type="ECO:0000256" key="1">
    <source>
        <dbReference type="ARBA" id="ARBA00000439"/>
    </source>
</evidence>
<keyword evidence="5 10" id="KW-0328">Glycosyltransferase</keyword>
<dbReference type="GO" id="GO:0004134">
    <property type="term" value="F:4-alpha-glucanotransferase activity"/>
    <property type="evidence" value="ECO:0007669"/>
    <property type="project" value="UniProtKB-EC"/>
</dbReference>
<comment type="catalytic activity">
    <reaction evidence="1 10">
        <text>Transfers a segment of a (1-&gt;4)-alpha-D-glucan to a new position in an acceptor, which may be glucose or a (1-&gt;4)-alpha-D-glucan.</text>
        <dbReference type="EC" id="2.4.1.25"/>
    </reaction>
</comment>
<dbReference type="PANTHER" id="PTHR32438">
    <property type="entry name" value="4-ALPHA-GLUCANOTRANSFERASE DPE1, CHLOROPLASTIC/AMYLOPLASTIC"/>
    <property type="match status" value="1"/>
</dbReference>
<comment type="caution">
    <text evidence="11">The sequence shown here is derived from an EMBL/GenBank/DDBJ whole genome shotgun (WGS) entry which is preliminary data.</text>
</comment>
<sequence length="532" mass="61061">MTIRFSERMAGVLVPLFSLRSAHDWGVGEIPDVTELARWLSASGHSVLQLLPIGEPAMGQNSPYSSFSAFAIDPLYLRLEEVEDFCAAGGVASLSQTARAHLEEARQSPRVAYDLVRPLKERALQIAFAHFYMHEWATSSARAAELQRFCQENQYWLEDCALFRVLHLKHGTSWESWRPPLRERQPKAIAATRRVLQREILFYQFVQWHADRQWQQARRAAAAWGVRLKGDLPFMVARDSADVWVRQTELLLDAHVGAPPDAFSATGQDWGLPPYHWEVMARNDYEWLRQRAGRSAALFDYYRIDHVVGFYRTYILPRSGARPHFIPAEEADQLALGETILRIFQAGAARRVVAEDLGTVPDFVRESLTRLGIPGYRVFRWEREWHQEGQPFRDPRNYPPLSVATSGTHDTETLAVWWDEMEEEQSEVLKLPALAHLREAEVRRFNPIVQQALLDLLYGAGSDLVILPIQDLFGMRDRINTPGTTHAENWTYRLPWEIHQLESDPQLKEQTASLWQRATRHDRILSQPAGSG</sequence>
<evidence type="ECO:0000256" key="6">
    <source>
        <dbReference type="ARBA" id="ARBA00022679"/>
    </source>
</evidence>
<dbReference type="SUPFAM" id="SSF51445">
    <property type="entry name" value="(Trans)glycosidases"/>
    <property type="match status" value="1"/>
</dbReference>
<gene>
    <name evidence="11" type="ORF">HYY20_14015</name>
</gene>
<evidence type="ECO:0000313" key="12">
    <source>
        <dbReference type="Proteomes" id="UP000769766"/>
    </source>
</evidence>
<accession>A0A932CR67</accession>
<keyword evidence="7 10" id="KW-0119">Carbohydrate metabolism</keyword>
<dbReference type="GO" id="GO:0005975">
    <property type="term" value="P:carbohydrate metabolic process"/>
    <property type="evidence" value="ECO:0007669"/>
    <property type="project" value="InterPro"/>
</dbReference>
<dbReference type="PANTHER" id="PTHR32438:SF5">
    <property type="entry name" value="4-ALPHA-GLUCANOTRANSFERASE DPE1, CHLOROPLASTIC_AMYLOPLASTIC"/>
    <property type="match status" value="1"/>
</dbReference>
<comment type="similarity">
    <text evidence="2 10">Belongs to the disproportionating enzyme family.</text>
</comment>
<proteinExistence type="inferred from homology"/>
<evidence type="ECO:0000256" key="2">
    <source>
        <dbReference type="ARBA" id="ARBA00005684"/>
    </source>
</evidence>
<name>A0A932CR67_UNCTE</name>
<evidence type="ECO:0000256" key="10">
    <source>
        <dbReference type="RuleBase" id="RU361207"/>
    </source>
</evidence>
<evidence type="ECO:0000256" key="9">
    <source>
        <dbReference type="ARBA" id="ARBA00031501"/>
    </source>
</evidence>